<dbReference type="Pfam" id="PF07626">
    <property type="entry name" value="PSD3"/>
    <property type="match status" value="1"/>
</dbReference>
<feature type="signal peptide" evidence="1">
    <location>
        <begin position="1"/>
        <end position="21"/>
    </location>
</feature>
<dbReference type="InterPro" id="IPR011478">
    <property type="entry name" value="DUF1585"/>
</dbReference>
<dbReference type="InterPro" id="IPR011429">
    <property type="entry name" value="Cyt_c_Planctomycete-type"/>
</dbReference>
<dbReference type="InterPro" id="IPR013042">
    <property type="entry name" value="DUF1592"/>
</dbReference>
<dbReference type="PANTHER" id="PTHR35889:SF3">
    <property type="entry name" value="F-BOX DOMAIN-CONTAINING PROTEIN"/>
    <property type="match status" value="1"/>
</dbReference>
<protein>
    <submittedName>
        <fullName evidence="8">Planctomycete cytochrome C</fullName>
    </submittedName>
</protein>
<feature type="domain" description="DUF1585" evidence="2">
    <location>
        <begin position="788"/>
        <end position="851"/>
    </location>
</feature>
<evidence type="ECO:0000313" key="9">
    <source>
        <dbReference type="Proteomes" id="UP000316598"/>
    </source>
</evidence>
<accession>A0A5C5WL66</accession>
<gene>
    <name evidence="8" type="ORF">Pla22_34660</name>
</gene>
<dbReference type="RefSeq" id="WP_146515902.1">
    <property type="nucleotide sequence ID" value="NZ_SJPI01000002.1"/>
</dbReference>
<dbReference type="Pfam" id="PF07637">
    <property type="entry name" value="PSD5"/>
    <property type="match status" value="1"/>
</dbReference>
<dbReference type="PANTHER" id="PTHR35889">
    <property type="entry name" value="CYCLOINULO-OLIGOSACCHARIDE FRUCTANOTRANSFERASE-RELATED"/>
    <property type="match status" value="1"/>
</dbReference>
<evidence type="ECO:0000259" key="4">
    <source>
        <dbReference type="Pfam" id="PF07627"/>
    </source>
</evidence>
<evidence type="ECO:0000313" key="8">
    <source>
        <dbReference type="EMBL" id="TWT50723.1"/>
    </source>
</evidence>
<dbReference type="OrthoDB" id="175242at2"/>
<dbReference type="Pfam" id="PF13385">
    <property type="entry name" value="Laminin_G_3"/>
    <property type="match status" value="1"/>
</dbReference>
<feature type="domain" description="DUF1592" evidence="5">
    <location>
        <begin position="527"/>
        <end position="652"/>
    </location>
</feature>
<dbReference type="Pfam" id="PF07627">
    <property type="entry name" value="PSCyt3"/>
    <property type="match status" value="1"/>
</dbReference>
<feature type="domain" description="DUF1587" evidence="3">
    <location>
        <begin position="375"/>
        <end position="438"/>
    </location>
</feature>
<feature type="chain" id="PRO_5022891509" evidence="1">
    <location>
        <begin position="22"/>
        <end position="858"/>
    </location>
</feature>
<organism evidence="8 9">
    <name type="scientific">Rubripirellula amarantea</name>
    <dbReference type="NCBI Taxonomy" id="2527999"/>
    <lineage>
        <taxon>Bacteria</taxon>
        <taxon>Pseudomonadati</taxon>
        <taxon>Planctomycetota</taxon>
        <taxon>Planctomycetia</taxon>
        <taxon>Pirellulales</taxon>
        <taxon>Pirellulaceae</taxon>
        <taxon>Rubripirellula</taxon>
    </lineage>
</organism>
<reference evidence="8 9" key="1">
    <citation type="submission" date="2019-02" db="EMBL/GenBank/DDBJ databases">
        <title>Deep-cultivation of Planctomycetes and their phenomic and genomic characterization uncovers novel biology.</title>
        <authorList>
            <person name="Wiegand S."/>
            <person name="Jogler M."/>
            <person name="Boedeker C."/>
            <person name="Pinto D."/>
            <person name="Vollmers J."/>
            <person name="Rivas-Marin E."/>
            <person name="Kohn T."/>
            <person name="Peeters S.H."/>
            <person name="Heuer A."/>
            <person name="Rast P."/>
            <person name="Oberbeckmann S."/>
            <person name="Bunk B."/>
            <person name="Jeske O."/>
            <person name="Meyerdierks A."/>
            <person name="Storesund J.E."/>
            <person name="Kallscheuer N."/>
            <person name="Luecker S."/>
            <person name="Lage O.M."/>
            <person name="Pohl T."/>
            <person name="Merkel B.J."/>
            <person name="Hornburger P."/>
            <person name="Mueller R.-W."/>
            <person name="Bruemmer F."/>
            <person name="Labrenz M."/>
            <person name="Spormann A.M."/>
            <person name="Op Den Camp H."/>
            <person name="Overmann J."/>
            <person name="Amann R."/>
            <person name="Jetten M.S.M."/>
            <person name="Mascher T."/>
            <person name="Medema M.H."/>
            <person name="Devos D.P."/>
            <person name="Kaster A.-K."/>
            <person name="Ovreas L."/>
            <person name="Rohde M."/>
            <person name="Galperin M.Y."/>
            <person name="Jogler C."/>
        </authorList>
    </citation>
    <scope>NUCLEOTIDE SEQUENCE [LARGE SCALE GENOMIC DNA]</scope>
    <source>
        <strain evidence="8 9">Pla22</strain>
    </source>
</reference>
<comment type="caution">
    <text evidence="8">The sequence shown here is derived from an EMBL/GenBank/DDBJ whole genome shotgun (WGS) entry which is preliminary data.</text>
</comment>
<dbReference type="Pfam" id="PF07635">
    <property type="entry name" value="PSCyt1"/>
    <property type="match status" value="1"/>
</dbReference>
<dbReference type="InterPro" id="IPR013320">
    <property type="entry name" value="ConA-like_dom_sf"/>
</dbReference>
<evidence type="ECO:0000259" key="6">
    <source>
        <dbReference type="Pfam" id="PF07635"/>
    </source>
</evidence>
<evidence type="ECO:0000259" key="7">
    <source>
        <dbReference type="Pfam" id="PF07637"/>
    </source>
</evidence>
<feature type="domain" description="DUF1595" evidence="7">
    <location>
        <begin position="460"/>
        <end position="519"/>
    </location>
</feature>
<dbReference type="AlphaFoldDB" id="A0A5C5WL66"/>
<dbReference type="Pfam" id="PF07631">
    <property type="entry name" value="PSD4"/>
    <property type="match status" value="1"/>
</dbReference>
<dbReference type="InterPro" id="IPR013043">
    <property type="entry name" value="DUF1595"/>
</dbReference>
<sequence precursor="true">MRVVAGLMLLIAWGFGQPASADDLTRVRRGLQVFYAFDDIRSGLVEDTSGREDAIHLSIETPAKVKTHDGVIEIVGSPKIVASLVDSQRLADLFTASQAITIEMWMQVTDLNQSGPARIVTLSRDSSRRSVTLGQERDAIEVRLRTSMSDANGLPGTKAKIKGLAKGWKHIVFTRKPNREAALHVDGKRVAHTHHAGDLSGWDRQCRLAIADEIVGGRPWNGKLSMVALFDQALTDSEIKRNFACGHDGINEPVAVANPLADAERHFEQHIAPLLSHRCLECHDSSSREGGLDLSRKSFAFAGGDSGDAIVPSSPGESLVFTSVESDEMPHDRPSLSNSEKELLKQWIQDGAVWSVDYIDPSIYRGNVNSQHWVRRLTMNEYIETVRATLGIDIADEARTALPQDLRADGFRNTAYNLTVDLKHVAAYAELADKIIGRLDVDAFAKPYAMNRTHTDRNMRPLVQKMGKRILRGPLSDDEIALYRGVASTAALSGADYEGAVGYVLRAMLQSPRFLYRIENSDGSPNAYEIANRLSYTLWGGPPDDELVKLADEGELFSETVLRSQIDRMWNDPRCVDRSIEFVTQWLNLDRLDHMNPDRERFPDWVSDLAIDMRWETVETFRELVWQDRKPMVALLNVPYTYATRDLARHYGFEPQPVPWAKYDLSDVPSRGGILTHGSVLTMGGDNASMVTRGLFVLRDLLFSEVGDPPPGLDTTPVPTEPGLTHRVIASQRIENQSCGGCHRRFEPLAFGLEKFDGLGSYHEQDEHGNKLREDGEILFPGDAEPVKYETAAEMMDLLANSDRVAACLTRKVIQFCIGRPLDVVDARSVRQVHEAAGGKAATYQSIVTELLVNGSLR</sequence>
<dbReference type="Gene3D" id="2.60.120.200">
    <property type="match status" value="1"/>
</dbReference>
<dbReference type="Proteomes" id="UP000316598">
    <property type="component" value="Unassembled WGS sequence"/>
</dbReference>
<dbReference type="EMBL" id="SJPI01000002">
    <property type="protein sequence ID" value="TWT50723.1"/>
    <property type="molecule type" value="Genomic_DNA"/>
</dbReference>
<evidence type="ECO:0000259" key="5">
    <source>
        <dbReference type="Pfam" id="PF07631"/>
    </source>
</evidence>
<feature type="domain" description="DUF1588" evidence="4">
    <location>
        <begin position="671"/>
        <end position="766"/>
    </location>
</feature>
<feature type="domain" description="Cytochrome C Planctomycete-type" evidence="6">
    <location>
        <begin position="279"/>
        <end position="330"/>
    </location>
</feature>
<dbReference type="InterPro" id="IPR013039">
    <property type="entry name" value="DUF1588"/>
</dbReference>
<dbReference type="Pfam" id="PF07624">
    <property type="entry name" value="PSD2"/>
    <property type="match status" value="1"/>
</dbReference>
<evidence type="ECO:0000256" key="1">
    <source>
        <dbReference type="SAM" id="SignalP"/>
    </source>
</evidence>
<keyword evidence="1" id="KW-0732">Signal</keyword>
<name>A0A5C5WL66_9BACT</name>
<proteinExistence type="predicted"/>
<evidence type="ECO:0000259" key="3">
    <source>
        <dbReference type="Pfam" id="PF07626"/>
    </source>
</evidence>
<keyword evidence="9" id="KW-1185">Reference proteome</keyword>
<evidence type="ECO:0000259" key="2">
    <source>
        <dbReference type="Pfam" id="PF07624"/>
    </source>
</evidence>
<dbReference type="InterPro" id="IPR013036">
    <property type="entry name" value="DUF1587"/>
</dbReference>
<dbReference type="SUPFAM" id="SSF49899">
    <property type="entry name" value="Concanavalin A-like lectins/glucanases"/>
    <property type="match status" value="1"/>
</dbReference>